<organism evidence="2 3">
    <name type="scientific">Cohnella ginsengisoli</name>
    <dbReference type="NCBI Taxonomy" id="425004"/>
    <lineage>
        <taxon>Bacteria</taxon>
        <taxon>Bacillati</taxon>
        <taxon>Bacillota</taxon>
        <taxon>Bacilli</taxon>
        <taxon>Bacillales</taxon>
        <taxon>Paenibacillaceae</taxon>
        <taxon>Cohnella</taxon>
    </lineage>
</organism>
<feature type="compositionally biased region" description="Polar residues" evidence="1">
    <location>
        <begin position="9"/>
        <end position="26"/>
    </location>
</feature>
<accession>A0A9X4QR10</accession>
<sequence>MKTEGGETGSATMTTDAGKTVLSSESEWPKGFPNEIPKPEGVKVTASAHNDSGNMTVSIESKKPFDEVVKLYQDYVKSVGYAQALELKEDGYYMYSGTRGNETFTFTFSLDQEDNKTVAGALVYEHKE</sequence>
<keyword evidence="3" id="KW-1185">Reference proteome</keyword>
<feature type="region of interest" description="Disordered" evidence="1">
    <location>
        <begin position="1"/>
        <end position="40"/>
    </location>
</feature>
<dbReference type="EMBL" id="JAPDHZ010000008">
    <property type="protein sequence ID" value="MDG0795142.1"/>
    <property type="molecule type" value="Genomic_DNA"/>
</dbReference>
<protein>
    <submittedName>
        <fullName evidence="2">Uncharacterized protein</fullName>
    </submittedName>
</protein>
<evidence type="ECO:0000313" key="2">
    <source>
        <dbReference type="EMBL" id="MDG0795142.1"/>
    </source>
</evidence>
<dbReference type="Proteomes" id="UP001153387">
    <property type="component" value="Unassembled WGS sequence"/>
</dbReference>
<gene>
    <name evidence="2" type="ORF">OMP38_33195</name>
</gene>
<comment type="caution">
    <text evidence="2">The sequence shown here is derived from an EMBL/GenBank/DDBJ whole genome shotgun (WGS) entry which is preliminary data.</text>
</comment>
<proteinExistence type="predicted"/>
<name>A0A9X4QR10_9BACL</name>
<reference evidence="2 3" key="1">
    <citation type="submission" date="2022-10" db="EMBL/GenBank/DDBJ databases">
        <title>Comparative genomic analysis of Cohnella hashimotonis sp. nov., isolated from the International Space Station.</title>
        <authorList>
            <person name="Simpson A."/>
            <person name="Venkateswaran K."/>
        </authorList>
    </citation>
    <scope>NUCLEOTIDE SEQUENCE [LARGE SCALE GENOMIC DNA]</scope>
    <source>
        <strain evidence="2 3">DSM 18997</strain>
    </source>
</reference>
<dbReference type="RefSeq" id="WP_277568840.1">
    <property type="nucleotide sequence ID" value="NZ_JAPDHZ010000008.1"/>
</dbReference>
<evidence type="ECO:0000313" key="3">
    <source>
        <dbReference type="Proteomes" id="UP001153387"/>
    </source>
</evidence>
<dbReference type="AlphaFoldDB" id="A0A9X4QR10"/>
<evidence type="ECO:0000256" key="1">
    <source>
        <dbReference type="SAM" id="MobiDB-lite"/>
    </source>
</evidence>